<keyword evidence="2" id="KW-1185">Reference proteome</keyword>
<name>A0A2M9FVG0_9PROT</name>
<sequence>MANDAPKGGSLYLALDCADADPEAVEQSVLLAAREGRALVLVTVERADWAWAAGLSVTQLVRGHDLKTEAVDAGGMERMLGFWSARTEAVVAELARRHGVVLRQERRRGRLDIVLEQVLGADDWLSLVLPAGRGEREAELDAIARLAGAFGHPLMISPRQRRGRRPVLLLHGGGEAALARAILLASLRQSALKVWLRPGNAANADAIRRQAEAADVPVEIENVEEEGLLARLAAFDAAAIVLDRQGGASGGIDTASLLEARRSADICVV</sequence>
<dbReference type="Proteomes" id="UP000229498">
    <property type="component" value="Unassembled WGS sequence"/>
</dbReference>
<comment type="caution">
    <text evidence="1">The sequence shown here is derived from an EMBL/GenBank/DDBJ whole genome shotgun (WGS) entry which is preliminary data.</text>
</comment>
<reference evidence="1 2" key="1">
    <citation type="submission" date="2017-11" db="EMBL/GenBank/DDBJ databases">
        <title>Draft genome sequence of Rhizobiales bacterium SY3-13.</title>
        <authorList>
            <person name="Sun C."/>
        </authorList>
    </citation>
    <scope>NUCLEOTIDE SEQUENCE [LARGE SCALE GENOMIC DNA]</scope>
    <source>
        <strain evidence="1 2">SY3-13</strain>
    </source>
</reference>
<accession>A0A2M9FVG0</accession>
<proteinExistence type="predicted"/>
<protein>
    <submittedName>
        <fullName evidence="1">Uncharacterized protein</fullName>
    </submittedName>
</protein>
<evidence type="ECO:0000313" key="1">
    <source>
        <dbReference type="EMBL" id="PJK27447.1"/>
    </source>
</evidence>
<dbReference type="EMBL" id="PHIG01000063">
    <property type="protein sequence ID" value="PJK27447.1"/>
    <property type="molecule type" value="Genomic_DNA"/>
</dbReference>
<dbReference type="AlphaFoldDB" id="A0A2M9FVG0"/>
<organism evidence="1 2">
    <name type="scientific">Minwuia thermotolerans</name>
    <dbReference type="NCBI Taxonomy" id="2056226"/>
    <lineage>
        <taxon>Bacteria</taxon>
        <taxon>Pseudomonadati</taxon>
        <taxon>Pseudomonadota</taxon>
        <taxon>Alphaproteobacteria</taxon>
        <taxon>Minwuiales</taxon>
        <taxon>Minwuiaceae</taxon>
        <taxon>Minwuia</taxon>
    </lineage>
</organism>
<evidence type="ECO:0000313" key="2">
    <source>
        <dbReference type="Proteomes" id="UP000229498"/>
    </source>
</evidence>
<gene>
    <name evidence="1" type="ORF">CVT23_21215</name>
</gene>
<dbReference type="RefSeq" id="WP_109795160.1">
    <property type="nucleotide sequence ID" value="NZ_PHIG01000063.1"/>
</dbReference>